<evidence type="ECO:0000313" key="7">
    <source>
        <dbReference type="EMBL" id="GAQ90409.1"/>
    </source>
</evidence>
<dbReference type="InterPro" id="IPR002355">
    <property type="entry name" value="Cu_oxidase_Cu_BS"/>
</dbReference>
<dbReference type="Pfam" id="PF07732">
    <property type="entry name" value="Cu-oxidase_3"/>
    <property type="match status" value="1"/>
</dbReference>
<dbReference type="SUPFAM" id="SSF49503">
    <property type="entry name" value="Cupredoxins"/>
    <property type="match status" value="6"/>
</dbReference>
<evidence type="ECO:0000256" key="3">
    <source>
        <dbReference type="ARBA" id="ARBA00023002"/>
    </source>
</evidence>
<keyword evidence="3" id="KW-0560">Oxidoreductase</keyword>
<keyword evidence="8" id="KW-1185">Reference proteome</keyword>
<keyword evidence="4" id="KW-0186">Copper</keyword>
<feature type="domain" description="Plastocyanin-like" evidence="5">
    <location>
        <begin position="325"/>
        <end position="427"/>
    </location>
</feature>
<dbReference type="OMA" id="TTDHYAG"/>
<keyword evidence="2" id="KW-0479">Metal-binding</keyword>
<dbReference type="Proteomes" id="UP000054558">
    <property type="component" value="Unassembled WGS sequence"/>
</dbReference>
<evidence type="ECO:0000256" key="1">
    <source>
        <dbReference type="ARBA" id="ARBA00010609"/>
    </source>
</evidence>
<dbReference type="InterPro" id="IPR011707">
    <property type="entry name" value="Cu-oxidase-like_N"/>
</dbReference>
<dbReference type="InterPro" id="IPR033138">
    <property type="entry name" value="Cu_oxidase_CS"/>
</dbReference>
<accession>A0A1Y1ILT6</accession>
<dbReference type="FunFam" id="2.60.40.420:FF:000028">
    <property type="entry name" value="Ceruloplasmin"/>
    <property type="match status" value="1"/>
</dbReference>
<dbReference type="InterPro" id="IPR045087">
    <property type="entry name" value="Cu-oxidase_fam"/>
</dbReference>
<dbReference type="GO" id="GO:0016491">
    <property type="term" value="F:oxidoreductase activity"/>
    <property type="evidence" value="ECO:0000318"/>
    <property type="project" value="GO_Central"/>
</dbReference>
<evidence type="ECO:0000259" key="6">
    <source>
        <dbReference type="Pfam" id="PF07732"/>
    </source>
</evidence>
<gene>
    <name evidence="7" type="ORF">KFL_006360010</name>
</gene>
<name>A0A1Y1ILT6_KLENI</name>
<dbReference type="EMBL" id="DF237585">
    <property type="protein sequence ID" value="GAQ90409.1"/>
    <property type="molecule type" value="Genomic_DNA"/>
</dbReference>
<proteinExistence type="inferred from homology"/>
<evidence type="ECO:0000313" key="8">
    <source>
        <dbReference type="Proteomes" id="UP000054558"/>
    </source>
</evidence>
<dbReference type="PANTHER" id="PTHR11709:SF486">
    <property type="entry name" value="MULTICOPPER OXIDASE"/>
    <property type="match status" value="1"/>
</dbReference>
<protein>
    <submittedName>
        <fullName evidence="7">Multicopper oxidase</fullName>
    </submittedName>
</protein>
<dbReference type="Pfam" id="PF07731">
    <property type="entry name" value="Cu-oxidase_2"/>
    <property type="match status" value="1"/>
</dbReference>
<dbReference type="InterPro" id="IPR008972">
    <property type="entry name" value="Cupredoxin"/>
</dbReference>
<evidence type="ECO:0000259" key="5">
    <source>
        <dbReference type="Pfam" id="PF07731"/>
    </source>
</evidence>
<evidence type="ECO:0000256" key="4">
    <source>
        <dbReference type="ARBA" id="ARBA00023008"/>
    </source>
</evidence>
<sequence length="1183" mass="127398">MESSRGNAARLLMATTAIVALLVIGAAMFSSGSELSELSVAPPRRMLAADVSAASVNAEIISSLNTTNVRTYYISIDEVEWDYAPGDGDLCFNRPYTDMELPYARPSNTSIGSKYTKAQFRAYTDATFSQLSPVLPQWQHLGLLGPVLHAQEGDTIVAVVRNAAQFDFTFHIDGAVLSNNSTRVVGDIPGSVVASKLVQPGAPNATTLRGNVGGGAEAIAPNTTAVSVWQITSKSAPGPGDESSILWLYRSTLNGQQDNNAGLSGPLIVTRKGQANPDGTPADVDREIVALFEVFDENVSPFFDEALIPAGVNQTDEEAMEAFAESNRKYAINGYTFCNNAPTMVMNRGERVRWYLVALGNEVDVHAPHWHGNTGAVSNNTQVMDQLNLLPINIQTFNMVPDATGTWMFHCHVNEHLMAGMRTLYRVDGLDTIEAPGTVRRYFVQIEEVLWDFAPSGQNLCFDDTPGANVTLDRGTDLTDDEALFVIPNPDIPSIGSVYRKARYIEYTDATFRTVVTRPETESLGILGPIFRAEVGNTIEIVVRNQAQFAFSMHPHGVFYNKSSEGASYADNSTLNDGGHGFIAPGEQYTYRWAVPARAGPALGDPSSKVWLYHSHVDEVGDTNAGLIGAIIVTRAGAAISPANPAPAGVDREFVAFFGILNELSSVYALNNTIDRALGGNASSEAVDQLLSNDDYIESNLKHSINGRLYCNLRGLTMRVGERVRWHLVSLGSVLDVHVPSWGSHTLLAHSQRVDYTLMMSSSMTTLDMIPAEIPGAFNFQCHVDDHYLAGMKAMFQVNATSAGPLTAQADPTGTVRTHYIAAQQVTWDYAPLGADGNCGGLQFGQVADADTWLNNTGPNQIGPIYTKAAYLEYTDATFTTLLAAAPDEGGRAPGQRGEHLGLLGPLLRAQVGDTIKVVFKNMLTNMTANMVPSGLSAGLPGSSVNGSTEFLSDSSQAEVAPNETVTYEWPVTANMGPGPLDGSSILWHYQSTIDTPTGIYAGLIGPIIITARGMARGGNVTADLAPPLMPKDVDREFVTVFGVFNENKSPFLAENLVQFANVSREEADSVAQDMQDNDEESNLKHGINFRFFCNLPGLTATLNDRVRFHTLAIGSEADLHTPNWGGGISVLRQGGKRTMSFGLLSGIAQSADTAADVRGSWVYHCAVHDHQNAGMQALYEVV</sequence>
<dbReference type="InterPro" id="IPR011706">
    <property type="entry name" value="Cu-oxidase_C"/>
</dbReference>
<dbReference type="PROSITE" id="PS00079">
    <property type="entry name" value="MULTICOPPER_OXIDASE1"/>
    <property type="match status" value="3"/>
</dbReference>
<evidence type="ECO:0000256" key="2">
    <source>
        <dbReference type="ARBA" id="ARBA00022723"/>
    </source>
</evidence>
<dbReference type="PANTHER" id="PTHR11709">
    <property type="entry name" value="MULTI-COPPER OXIDASE"/>
    <property type="match status" value="1"/>
</dbReference>
<dbReference type="PROSITE" id="PS00080">
    <property type="entry name" value="MULTICOPPER_OXIDASE2"/>
    <property type="match status" value="1"/>
</dbReference>
<dbReference type="STRING" id="105231.A0A1Y1ILT6"/>
<dbReference type="Gene3D" id="2.60.40.420">
    <property type="entry name" value="Cupredoxins - blue copper proteins"/>
    <property type="match status" value="4"/>
</dbReference>
<organism evidence="7 8">
    <name type="scientific">Klebsormidium nitens</name>
    <name type="common">Green alga</name>
    <name type="synonym">Ulothrix nitens</name>
    <dbReference type="NCBI Taxonomy" id="105231"/>
    <lineage>
        <taxon>Eukaryota</taxon>
        <taxon>Viridiplantae</taxon>
        <taxon>Streptophyta</taxon>
        <taxon>Klebsormidiophyceae</taxon>
        <taxon>Klebsormidiales</taxon>
        <taxon>Klebsormidiaceae</taxon>
        <taxon>Klebsormidium</taxon>
    </lineage>
</organism>
<comment type="similarity">
    <text evidence="1">Belongs to the multicopper oxidase family.</text>
</comment>
<dbReference type="GO" id="GO:0005507">
    <property type="term" value="F:copper ion binding"/>
    <property type="evidence" value="ECO:0007669"/>
    <property type="project" value="InterPro"/>
</dbReference>
<reference evidence="7 8" key="1">
    <citation type="journal article" date="2014" name="Nat. Commun.">
        <title>Klebsormidium flaccidum genome reveals primary factors for plant terrestrial adaptation.</title>
        <authorList>
            <person name="Hori K."/>
            <person name="Maruyama F."/>
            <person name="Fujisawa T."/>
            <person name="Togashi T."/>
            <person name="Yamamoto N."/>
            <person name="Seo M."/>
            <person name="Sato S."/>
            <person name="Yamada T."/>
            <person name="Mori H."/>
            <person name="Tajima N."/>
            <person name="Moriyama T."/>
            <person name="Ikeuchi M."/>
            <person name="Watanabe M."/>
            <person name="Wada H."/>
            <person name="Kobayashi K."/>
            <person name="Saito M."/>
            <person name="Masuda T."/>
            <person name="Sasaki-Sekimoto Y."/>
            <person name="Mashiguchi K."/>
            <person name="Awai K."/>
            <person name="Shimojima M."/>
            <person name="Masuda S."/>
            <person name="Iwai M."/>
            <person name="Nobusawa T."/>
            <person name="Narise T."/>
            <person name="Kondo S."/>
            <person name="Saito H."/>
            <person name="Sato R."/>
            <person name="Murakawa M."/>
            <person name="Ihara Y."/>
            <person name="Oshima-Yamada Y."/>
            <person name="Ohtaka K."/>
            <person name="Satoh M."/>
            <person name="Sonobe K."/>
            <person name="Ishii M."/>
            <person name="Ohtani R."/>
            <person name="Kanamori-Sato M."/>
            <person name="Honoki R."/>
            <person name="Miyazaki D."/>
            <person name="Mochizuki H."/>
            <person name="Umetsu J."/>
            <person name="Higashi K."/>
            <person name="Shibata D."/>
            <person name="Kamiya Y."/>
            <person name="Sato N."/>
            <person name="Nakamura Y."/>
            <person name="Tabata S."/>
            <person name="Ida S."/>
            <person name="Kurokawa K."/>
            <person name="Ohta H."/>
        </authorList>
    </citation>
    <scope>NUCLEOTIDE SEQUENCE [LARGE SCALE GENOMIC DNA]</scope>
    <source>
        <strain evidence="7 8">NIES-2285</strain>
    </source>
</reference>
<dbReference type="AlphaFoldDB" id="A0A1Y1ILT6"/>
<feature type="domain" description="Plastocyanin-like" evidence="6">
    <location>
        <begin position="526"/>
        <end position="634"/>
    </location>
</feature>
<dbReference type="OrthoDB" id="2121828at2759"/>